<dbReference type="EMBL" id="ML742094">
    <property type="protein sequence ID" value="KAE8150422.1"/>
    <property type="molecule type" value="Genomic_DNA"/>
</dbReference>
<sequence length="68" mass="7780">MSGLLPDQLDIEVYHPGRLLCFLYPSYIMIYGVLCKKLYRCLEGHSIVNNPHPETLVLSLSAIYTTHE</sequence>
<protein>
    <submittedName>
        <fullName evidence="1">Uncharacterized protein</fullName>
    </submittedName>
</protein>
<evidence type="ECO:0000313" key="2">
    <source>
        <dbReference type="Proteomes" id="UP000325780"/>
    </source>
</evidence>
<keyword evidence="2" id="KW-1185">Reference proteome</keyword>
<name>A0A5N6TVM5_ASPAV</name>
<evidence type="ECO:0000313" key="1">
    <source>
        <dbReference type="EMBL" id="KAE8150422.1"/>
    </source>
</evidence>
<organism evidence="1 2">
    <name type="scientific">Aspergillus avenaceus</name>
    <dbReference type="NCBI Taxonomy" id="36643"/>
    <lineage>
        <taxon>Eukaryota</taxon>
        <taxon>Fungi</taxon>
        <taxon>Dikarya</taxon>
        <taxon>Ascomycota</taxon>
        <taxon>Pezizomycotina</taxon>
        <taxon>Eurotiomycetes</taxon>
        <taxon>Eurotiomycetidae</taxon>
        <taxon>Eurotiales</taxon>
        <taxon>Aspergillaceae</taxon>
        <taxon>Aspergillus</taxon>
        <taxon>Aspergillus subgen. Circumdati</taxon>
    </lineage>
</organism>
<dbReference type="Proteomes" id="UP000325780">
    <property type="component" value="Unassembled WGS sequence"/>
</dbReference>
<dbReference type="AlphaFoldDB" id="A0A5N6TVM5"/>
<reference evidence="1 2" key="1">
    <citation type="submission" date="2019-04" db="EMBL/GenBank/DDBJ databases">
        <title>Friends and foes A comparative genomics study of 23 Aspergillus species from section Flavi.</title>
        <authorList>
            <consortium name="DOE Joint Genome Institute"/>
            <person name="Kjaerbolling I."/>
            <person name="Vesth T."/>
            <person name="Frisvad J.C."/>
            <person name="Nybo J.L."/>
            <person name="Theobald S."/>
            <person name="Kildgaard S."/>
            <person name="Isbrandt T."/>
            <person name="Kuo A."/>
            <person name="Sato A."/>
            <person name="Lyhne E.K."/>
            <person name="Kogle M.E."/>
            <person name="Wiebenga A."/>
            <person name="Kun R.S."/>
            <person name="Lubbers R.J."/>
            <person name="Makela M.R."/>
            <person name="Barry K."/>
            <person name="Chovatia M."/>
            <person name="Clum A."/>
            <person name="Daum C."/>
            <person name="Haridas S."/>
            <person name="He G."/>
            <person name="LaButti K."/>
            <person name="Lipzen A."/>
            <person name="Mondo S."/>
            <person name="Riley R."/>
            <person name="Salamov A."/>
            <person name="Simmons B.A."/>
            <person name="Magnuson J.K."/>
            <person name="Henrissat B."/>
            <person name="Mortensen U.H."/>
            <person name="Larsen T.O."/>
            <person name="Devries R.P."/>
            <person name="Grigoriev I.V."/>
            <person name="Machida M."/>
            <person name="Baker S.E."/>
            <person name="Andersen M.R."/>
        </authorList>
    </citation>
    <scope>NUCLEOTIDE SEQUENCE [LARGE SCALE GENOMIC DNA]</scope>
    <source>
        <strain evidence="1 2">IBT 18842</strain>
    </source>
</reference>
<proteinExistence type="predicted"/>
<gene>
    <name evidence="1" type="ORF">BDV25DRAFT_154366</name>
</gene>
<accession>A0A5N6TVM5</accession>